<feature type="compositionally biased region" description="Acidic residues" evidence="1">
    <location>
        <begin position="174"/>
        <end position="195"/>
    </location>
</feature>
<feature type="compositionally biased region" description="Low complexity" evidence="1">
    <location>
        <begin position="67"/>
        <end position="94"/>
    </location>
</feature>
<feature type="region of interest" description="Disordered" evidence="1">
    <location>
        <begin position="11"/>
        <end position="94"/>
    </location>
</feature>
<feature type="compositionally biased region" description="Low complexity" evidence="1">
    <location>
        <begin position="785"/>
        <end position="798"/>
    </location>
</feature>
<feature type="region of interest" description="Disordered" evidence="1">
    <location>
        <begin position="668"/>
        <end position="709"/>
    </location>
</feature>
<feature type="compositionally biased region" description="Acidic residues" evidence="1">
    <location>
        <begin position="698"/>
        <end position="709"/>
    </location>
</feature>
<feature type="compositionally biased region" description="Low complexity" evidence="1">
    <location>
        <begin position="402"/>
        <end position="423"/>
    </location>
</feature>
<feature type="region of interest" description="Disordered" evidence="1">
    <location>
        <begin position="521"/>
        <end position="543"/>
    </location>
</feature>
<protein>
    <submittedName>
        <fullName evidence="2">Uncharacterized protein</fullName>
    </submittedName>
</protein>
<feature type="compositionally biased region" description="Acidic residues" evidence="1">
    <location>
        <begin position="1097"/>
        <end position="1112"/>
    </location>
</feature>
<evidence type="ECO:0000256" key="1">
    <source>
        <dbReference type="SAM" id="MobiDB-lite"/>
    </source>
</evidence>
<feature type="region of interest" description="Disordered" evidence="1">
    <location>
        <begin position="775"/>
        <end position="798"/>
    </location>
</feature>
<dbReference type="InParanoid" id="A0A165LJ56"/>
<name>A0A165LJ56_EXIGL</name>
<feature type="compositionally biased region" description="Acidic residues" evidence="1">
    <location>
        <begin position="973"/>
        <end position="986"/>
    </location>
</feature>
<dbReference type="AlphaFoldDB" id="A0A165LJ56"/>
<dbReference type="Proteomes" id="UP000077266">
    <property type="component" value="Unassembled WGS sequence"/>
</dbReference>
<feature type="region of interest" description="Disordered" evidence="1">
    <location>
        <begin position="951"/>
        <end position="986"/>
    </location>
</feature>
<feature type="compositionally biased region" description="Polar residues" evidence="1">
    <location>
        <begin position="1115"/>
        <end position="1124"/>
    </location>
</feature>
<organism evidence="2 3">
    <name type="scientific">Exidia glandulosa HHB12029</name>
    <dbReference type="NCBI Taxonomy" id="1314781"/>
    <lineage>
        <taxon>Eukaryota</taxon>
        <taxon>Fungi</taxon>
        <taxon>Dikarya</taxon>
        <taxon>Basidiomycota</taxon>
        <taxon>Agaricomycotina</taxon>
        <taxon>Agaricomycetes</taxon>
        <taxon>Auriculariales</taxon>
        <taxon>Exidiaceae</taxon>
        <taxon>Exidia</taxon>
    </lineage>
</organism>
<keyword evidence="3" id="KW-1185">Reference proteome</keyword>
<accession>A0A165LJ56</accession>
<dbReference type="OrthoDB" id="3262173at2759"/>
<feature type="region of interest" description="Disordered" evidence="1">
    <location>
        <begin position="123"/>
        <end position="258"/>
    </location>
</feature>
<proteinExistence type="predicted"/>
<feature type="region of interest" description="Disordered" evidence="1">
    <location>
        <begin position="317"/>
        <end position="444"/>
    </location>
</feature>
<evidence type="ECO:0000313" key="3">
    <source>
        <dbReference type="Proteomes" id="UP000077266"/>
    </source>
</evidence>
<sequence>MNHKCGNARCCSSSSFVHRHPHSSSTAPNGNGSGKRSAPEDTTSGHALKRLRTDGVNTGTHLARTLSSSSPVPVSWSPSGAPSTSMSTSTASTSAPALIARAPVTRTVQIAFKTEPVTPARAIDLTNGDDADSDYAALYGPETNPASGPVKLEESDTDTDIASSRAASERVEADEAEHGDDDEEDEEEEDDEEDWALAGTPTPTPAPKTEEDEPPPTAVSNSNASFLSPPPTPVLEDVPPHASTSRNETPTPMAMEGTVPGLSLIGATLALKNEMTPEVVTPASILIAGAALPVPPTSESVPAASVSFDADLPIPGLSFSSTFAPKPSPSPKPTQEQEPADADDDWLAAVLPPDFVPEDTWAGYLSPPPQAQPEQSSPLSSIQHTSSPAPQQLGLDDVSSLSEQESWNGSESESESGSSEGEGTPSPQRGGDEEEEEVGVAEGFTIRSRAGERVQCGLCGRWLRALVASTGDHVARQCGRVPRPGKPPAARSMFMGKKRRKKSTTDAARLVRSELVKSQKRLESGKFAPSSNPSSSSIKDDTHDVVSDEWVESYSPERGAVRCRGCNKWVDVHVGEVVSAKKWSGRTGHKSLCPRIVREAKRLKELELYGANDDQPPAEVPPELLTDTRVRTIDGDQAQCDNCGVWTLFKNWEAHHLKCTDIKSRRTNRKRKKVKTSGVDLGLGLGGDELSDLTSGPDEYDDDQDDEDDRMPEELRLVPSSTSGVSQTPRSAWGLQHEKRDTVVVELPTLTTLVPRLPATSTNLVASTSKLQVQVSSAPPKKPVSTATSKSASSATAATLSELPADELRKLRDERKMLLTHDPDVRAVGDDNTVQCRGCESWIVLRENYNGAKKWYGAKGHKLCCPHNAERREKVSGEAQVAEVWFPQPFRIRRIRGEKLQCNGCGKWTGCGSWEKHLDDRCSFYTLPPTAPKLDSSESDSETFQHWLAAQQAQEDSPIDVDPTSPPEGSGSGEEDESQHDDDDDAGLSVSLLRSIAARKAELLQDPLVRAIGHDKVLCKLCGGWIKISANMNYAHQWEGPRGHRQRCMLRFPEIAASLTKSSAPSPLVISIKRSPTKSSAVPSSDPVEPEFRSSDVSDEGQEDDDDFEPEGDGASSSEPELDI</sequence>
<feature type="region of interest" description="Disordered" evidence="1">
    <location>
        <begin position="1074"/>
        <end position="1124"/>
    </location>
</feature>
<reference evidence="2 3" key="1">
    <citation type="journal article" date="2016" name="Mol. Biol. Evol.">
        <title>Comparative Genomics of Early-Diverging Mushroom-Forming Fungi Provides Insights into the Origins of Lignocellulose Decay Capabilities.</title>
        <authorList>
            <person name="Nagy L.G."/>
            <person name="Riley R."/>
            <person name="Tritt A."/>
            <person name="Adam C."/>
            <person name="Daum C."/>
            <person name="Floudas D."/>
            <person name="Sun H."/>
            <person name="Yadav J.S."/>
            <person name="Pangilinan J."/>
            <person name="Larsson K.H."/>
            <person name="Matsuura K."/>
            <person name="Barry K."/>
            <person name="Labutti K."/>
            <person name="Kuo R."/>
            <person name="Ohm R.A."/>
            <person name="Bhattacharya S.S."/>
            <person name="Shirouzu T."/>
            <person name="Yoshinaga Y."/>
            <person name="Martin F.M."/>
            <person name="Grigoriev I.V."/>
            <person name="Hibbett D.S."/>
        </authorList>
    </citation>
    <scope>NUCLEOTIDE SEQUENCE [LARGE SCALE GENOMIC DNA]</scope>
    <source>
        <strain evidence="2 3">HHB12029</strain>
    </source>
</reference>
<feature type="region of interest" description="Disordered" evidence="1">
    <location>
        <begin position="477"/>
        <end position="507"/>
    </location>
</feature>
<dbReference type="EMBL" id="KV425924">
    <property type="protein sequence ID" value="KZV97918.1"/>
    <property type="molecule type" value="Genomic_DNA"/>
</dbReference>
<feature type="compositionally biased region" description="Low complexity" evidence="1">
    <location>
        <begin position="372"/>
        <end position="381"/>
    </location>
</feature>
<evidence type="ECO:0000313" key="2">
    <source>
        <dbReference type="EMBL" id="KZV97918.1"/>
    </source>
</evidence>
<gene>
    <name evidence="2" type="ORF">EXIGLDRAFT_729436</name>
</gene>